<dbReference type="EMBL" id="CP007136">
    <property type="protein sequence ID" value="AHY73012.1"/>
    <property type="molecule type" value="Genomic_DNA"/>
</dbReference>
<sequence length="44" mass="5023">MGLNFPACAENALATATATTEIEKEEKVRETVFRDIELFLMVRY</sequence>
<protein>
    <submittedName>
        <fullName evidence="1">Uncharacterized protein</fullName>
    </submittedName>
</protein>
<organism evidence="1 2">
    <name type="scientific">Escherichia coli O145:H28 (strain RM12581)</name>
    <dbReference type="NCBI Taxonomy" id="1248823"/>
    <lineage>
        <taxon>Bacteria</taxon>
        <taxon>Pseudomonadati</taxon>
        <taxon>Pseudomonadota</taxon>
        <taxon>Gammaproteobacteria</taxon>
        <taxon>Enterobacterales</taxon>
        <taxon>Enterobacteriaceae</taxon>
        <taxon>Escherichia</taxon>
    </lineage>
</organism>
<dbReference type="Proteomes" id="UP000025231">
    <property type="component" value="Chromosome"/>
</dbReference>
<proteinExistence type="predicted"/>
<gene>
    <name evidence="1" type="ORF">ECRM12581_22410</name>
</gene>
<dbReference type="AlphaFoldDB" id="A0ABC7ZZ17"/>
<evidence type="ECO:0000313" key="2">
    <source>
        <dbReference type="Proteomes" id="UP000025231"/>
    </source>
</evidence>
<accession>A0ABC7ZZ17</accession>
<name>A0ABC7ZZ17_ECOLR</name>
<evidence type="ECO:0000313" key="1">
    <source>
        <dbReference type="EMBL" id="AHY73012.1"/>
    </source>
</evidence>
<reference evidence="1 2" key="1">
    <citation type="journal article" date="2014" name="Genome Announc.">
        <title>Complete Genome Sequences of Two Escherichia coli O145:H28 Outbreak Strains of Food Origin.</title>
        <authorList>
            <person name="Cooper K.K."/>
            <person name="Mandrell R.E."/>
            <person name="Louie J.W."/>
            <person name="Korlach J."/>
            <person name="Clark T.A."/>
            <person name="Parker C.T."/>
            <person name="Huynh S."/>
            <person name="Chain P.S."/>
            <person name="Ahmed S."/>
            <person name="Carter M.Q."/>
        </authorList>
    </citation>
    <scope>NUCLEOTIDE SEQUENCE [LARGE SCALE GENOMIC DNA]</scope>
    <source>
        <strain evidence="1 2">RM12581</strain>
    </source>
</reference>